<sequence length="88" mass="9228">MHGELGNVILAGVAHNNPNYDPGWKGFFAALVVIAGGALVVAGVIAGRTAWRSAERPRERGLWRALLATTGCFGVVGLSIIALGVWLF</sequence>
<keyword evidence="1" id="KW-0472">Membrane</keyword>
<feature type="transmembrane region" description="Helical" evidence="1">
    <location>
        <begin position="63"/>
        <end position="87"/>
    </location>
</feature>
<evidence type="ECO:0008006" key="4">
    <source>
        <dbReference type="Google" id="ProtNLM"/>
    </source>
</evidence>
<keyword evidence="1" id="KW-0812">Transmembrane</keyword>
<accession>A0ABN3LGF5</accession>
<dbReference type="RefSeq" id="WP_344399729.1">
    <property type="nucleotide sequence ID" value="NZ_BAAASG010000005.1"/>
</dbReference>
<name>A0ABN3LGF5_STRLO</name>
<evidence type="ECO:0000256" key="1">
    <source>
        <dbReference type="SAM" id="Phobius"/>
    </source>
</evidence>
<comment type="caution">
    <text evidence="2">The sequence shown here is derived from an EMBL/GenBank/DDBJ whole genome shotgun (WGS) entry which is preliminary data.</text>
</comment>
<organism evidence="2 3">
    <name type="scientific">Streptomyces longisporus</name>
    <dbReference type="NCBI Taxonomy" id="1948"/>
    <lineage>
        <taxon>Bacteria</taxon>
        <taxon>Bacillati</taxon>
        <taxon>Actinomycetota</taxon>
        <taxon>Actinomycetes</taxon>
        <taxon>Kitasatosporales</taxon>
        <taxon>Streptomycetaceae</taxon>
        <taxon>Streptomyces</taxon>
    </lineage>
</organism>
<keyword evidence="1" id="KW-1133">Transmembrane helix</keyword>
<evidence type="ECO:0000313" key="2">
    <source>
        <dbReference type="EMBL" id="GAA2482512.1"/>
    </source>
</evidence>
<protein>
    <recommendedName>
        <fullName evidence="4">Integral membrane protein</fullName>
    </recommendedName>
</protein>
<dbReference type="EMBL" id="BAAASG010000005">
    <property type="protein sequence ID" value="GAA2482512.1"/>
    <property type="molecule type" value="Genomic_DNA"/>
</dbReference>
<reference evidence="2 3" key="1">
    <citation type="journal article" date="2019" name="Int. J. Syst. Evol. Microbiol.">
        <title>The Global Catalogue of Microorganisms (GCM) 10K type strain sequencing project: providing services to taxonomists for standard genome sequencing and annotation.</title>
        <authorList>
            <consortium name="The Broad Institute Genomics Platform"/>
            <consortium name="The Broad Institute Genome Sequencing Center for Infectious Disease"/>
            <person name="Wu L."/>
            <person name="Ma J."/>
        </authorList>
    </citation>
    <scope>NUCLEOTIDE SEQUENCE [LARGE SCALE GENOMIC DNA]</scope>
    <source>
        <strain evidence="2 3">JCM 4395</strain>
    </source>
</reference>
<gene>
    <name evidence="2" type="ORF">GCM10010276_19650</name>
</gene>
<feature type="transmembrane region" description="Helical" evidence="1">
    <location>
        <begin position="27"/>
        <end position="51"/>
    </location>
</feature>
<dbReference type="Proteomes" id="UP001501777">
    <property type="component" value="Unassembled WGS sequence"/>
</dbReference>
<keyword evidence="3" id="KW-1185">Reference proteome</keyword>
<evidence type="ECO:0000313" key="3">
    <source>
        <dbReference type="Proteomes" id="UP001501777"/>
    </source>
</evidence>
<proteinExistence type="predicted"/>